<sequence>MGFEALLEPVLGEPKAEWSASTATSPTPLRPHVLHVYTLDPSRLTIHVTDFHSSTREALRSVQQLEDLRDSIGIRGSWSEFLDYVIASMKSEDLKLVLEGQSNPHCDKFGAVNAKLIAQKSKGMPRISIPLTKLVGDAASEAMSNFSLELFKSFKSKHSLLIYGFKKIVTASYEQDCRNQLTRLLSAEQ</sequence>
<proteinExistence type="predicted"/>
<comment type="caution">
    <text evidence="1">The sequence shown here is derived from an EMBL/GenBank/DDBJ whole genome shotgun (WGS) entry which is preliminary data.</text>
</comment>
<reference evidence="1" key="1">
    <citation type="submission" date="2022-12" db="EMBL/GenBank/DDBJ databases">
        <title>Draft genome assemblies for two species of Escallonia (Escalloniales).</title>
        <authorList>
            <person name="Chanderbali A."/>
            <person name="Dervinis C."/>
            <person name="Anghel I."/>
            <person name="Soltis D."/>
            <person name="Soltis P."/>
            <person name="Zapata F."/>
        </authorList>
    </citation>
    <scope>NUCLEOTIDE SEQUENCE</scope>
    <source>
        <strain evidence="1">UCBG64.0493</strain>
        <tissue evidence="1">Leaf</tissue>
    </source>
</reference>
<dbReference type="PANTHER" id="PTHR35770:SF1">
    <property type="entry name" value="U2 SMALL NUCLEAR RIBONUCLEOPROTEIN AUXILIARY FACTOR-LIKE PROTEIN"/>
    <property type="match status" value="1"/>
</dbReference>
<evidence type="ECO:0000313" key="1">
    <source>
        <dbReference type="EMBL" id="KAK3005959.1"/>
    </source>
</evidence>
<gene>
    <name evidence="1" type="ORF">RJ639_017720</name>
</gene>
<evidence type="ECO:0000313" key="2">
    <source>
        <dbReference type="Proteomes" id="UP001188597"/>
    </source>
</evidence>
<keyword evidence="2" id="KW-1185">Reference proteome</keyword>
<organism evidence="1 2">
    <name type="scientific">Escallonia herrerae</name>
    <dbReference type="NCBI Taxonomy" id="1293975"/>
    <lineage>
        <taxon>Eukaryota</taxon>
        <taxon>Viridiplantae</taxon>
        <taxon>Streptophyta</taxon>
        <taxon>Embryophyta</taxon>
        <taxon>Tracheophyta</taxon>
        <taxon>Spermatophyta</taxon>
        <taxon>Magnoliopsida</taxon>
        <taxon>eudicotyledons</taxon>
        <taxon>Gunneridae</taxon>
        <taxon>Pentapetalae</taxon>
        <taxon>asterids</taxon>
        <taxon>campanulids</taxon>
        <taxon>Escalloniales</taxon>
        <taxon>Escalloniaceae</taxon>
        <taxon>Escallonia</taxon>
    </lineage>
</organism>
<dbReference type="PANTHER" id="PTHR35770">
    <property type="entry name" value="U2 SMALL NUCLEAR RIBONUCLEOPROTEIN AUXILIARY FACTOR-LIKE PROTEIN"/>
    <property type="match status" value="1"/>
</dbReference>
<feature type="non-terminal residue" evidence="1">
    <location>
        <position position="189"/>
    </location>
</feature>
<name>A0AA88VD16_9ASTE</name>
<dbReference type="AlphaFoldDB" id="A0AA88VD16"/>
<dbReference type="Proteomes" id="UP001188597">
    <property type="component" value="Unassembled WGS sequence"/>
</dbReference>
<dbReference type="EMBL" id="JAVXUP010002058">
    <property type="protein sequence ID" value="KAK3005959.1"/>
    <property type="molecule type" value="Genomic_DNA"/>
</dbReference>
<protein>
    <submittedName>
        <fullName evidence="1">Uncharacterized protein</fullName>
    </submittedName>
</protein>
<accession>A0AA88VD16</accession>